<name>A0A2D0NAM6_FLAN2</name>
<keyword evidence="5 6" id="KW-0482">Metalloprotease</keyword>
<dbReference type="InterPro" id="IPR045090">
    <property type="entry name" value="Pept_M3A_M3B"/>
</dbReference>
<keyword evidence="2 6" id="KW-0479">Metal-binding</keyword>
<comment type="similarity">
    <text evidence="6">Belongs to the peptidase M3 family.</text>
</comment>
<gene>
    <name evidence="8" type="ORF">CRP01_16410</name>
</gene>
<dbReference type="InterPro" id="IPR011976">
    <property type="entry name" value="Pept_M3B_oligopep-rel"/>
</dbReference>
<protein>
    <submittedName>
        <fullName evidence="8">M3 family oligoendopeptidase</fullName>
    </submittedName>
</protein>
<evidence type="ECO:0000313" key="9">
    <source>
        <dbReference type="Proteomes" id="UP000223913"/>
    </source>
</evidence>
<dbReference type="GO" id="GO:0046872">
    <property type="term" value="F:metal ion binding"/>
    <property type="evidence" value="ECO:0007669"/>
    <property type="project" value="UniProtKB-UniRule"/>
</dbReference>
<dbReference type="SUPFAM" id="SSF55486">
    <property type="entry name" value="Metalloproteases ('zincins'), catalytic domain"/>
    <property type="match status" value="1"/>
</dbReference>
<evidence type="ECO:0000256" key="1">
    <source>
        <dbReference type="ARBA" id="ARBA00022670"/>
    </source>
</evidence>
<keyword evidence="1 6" id="KW-0645">Protease</keyword>
<dbReference type="GO" id="GO:0006508">
    <property type="term" value="P:proteolysis"/>
    <property type="evidence" value="ECO:0007669"/>
    <property type="project" value="UniProtKB-KW"/>
</dbReference>
<keyword evidence="9" id="KW-1185">Reference proteome</keyword>
<evidence type="ECO:0000256" key="2">
    <source>
        <dbReference type="ARBA" id="ARBA00022723"/>
    </source>
</evidence>
<dbReference type="GO" id="GO:0006518">
    <property type="term" value="P:peptide metabolic process"/>
    <property type="evidence" value="ECO:0007669"/>
    <property type="project" value="TreeGrafter"/>
</dbReference>
<comment type="caution">
    <text evidence="8">The sequence shown here is derived from an EMBL/GenBank/DDBJ whole genome shotgun (WGS) entry which is preliminary data.</text>
</comment>
<evidence type="ECO:0000256" key="6">
    <source>
        <dbReference type="RuleBase" id="RU003435"/>
    </source>
</evidence>
<dbReference type="Gene3D" id="1.10.1370.30">
    <property type="match status" value="1"/>
</dbReference>
<dbReference type="InterPro" id="IPR001567">
    <property type="entry name" value="Pept_M3A_M3B_dom"/>
</dbReference>
<dbReference type="PANTHER" id="PTHR11804">
    <property type="entry name" value="PROTEASE M3 THIMET OLIGOPEPTIDASE-RELATED"/>
    <property type="match status" value="1"/>
</dbReference>
<dbReference type="Pfam" id="PF01432">
    <property type="entry name" value="Peptidase_M3"/>
    <property type="match status" value="2"/>
</dbReference>
<sequence length="564" mass="66767">MKFEEFTYARPEMEVFTSRFESLLERFEKASSFAEQNEVFREINEMRTHFFSMYNVCYIRHTINTKDEFYEEENNFFDQQMPNFEALNTRFYRSLLESKFRPELEQKWGGQLFIIAELSLKTFEPVILQDLQEENRLSSEYTKLKAGAAIVFRGEEYNLSSIQIPETDTDRQTRKEAAEAKWAFFSERSERFDELFDKLVDVRHRIAKKLGFRNFVELGYARMIRSDYNAEMVAEFRRQVQEYIVPLATELYKRQAKRLGLKNLKYYDEDFRFPSGNPKPKGKPEWIVANAGEMYQELSAETDEFFSFMQDKGLMDLINRPGKATGGYCTYIGEYKSPFIFSNFNGTSGDIDVLTHEAGHAFQVYSSRDIGINEYNWPTYEACEIHSMSMEFFTWPWMQLFFKEDTDKYRFAHLGNAICFLPYGVAVDEFQHEVYENPDMSPAERHATWKRIEQKYLPHRDYDGLEFLEKGGFWQKQSHIFASPFYYIDYALAQICAFQFWARDQKNHEEAWNDYVKLCQVGGSGSFLELVKLAGLESPFQPGCLQKVMQPIRSWLENIDDSRF</sequence>
<dbReference type="Proteomes" id="UP000223913">
    <property type="component" value="Unassembled WGS sequence"/>
</dbReference>
<feature type="domain" description="Peptidase M3A/M3B catalytic" evidence="7">
    <location>
        <begin position="168"/>
        <end position="270"/>
    </location>
</feature>
<comment type="cofactor">
    <cofactor evidence="6">
        <name>Zn(2+)</name>
        <dbReference type="ChEBI" id="CHEBI:29105"/>
    </cofactor>
    <text evidence="6">Binds 1 zinc ion.</text>
</comment>
<evidence type="ECO:0000256" key="3">
    <source>
        <dbReference type="ARBA" id="ARBA00022801"/>
    </source>
</evidence>
<keyword evidence="3 6" id="KW-0378">Hydrolase</keyword>
<dbReference type="RefSeq" id="WP_099151149.1">
    <property type="nucleotide sequence ID" value="NZ_PDUD01000021.1"/>
</dbReference>
<feature type="domain" description="Peptidase M3A/M3B catalytic" evidence="7">
    <location>
        <begin position="306"/>
        <end position="546"/>
    </location>
</feature>
<dbReference type="EMBL" id="PDUD01000021">
    <property type="protein sequence ID" value="PHN05572.1"/>
    <property type="molecule type" value="Genomic_DNA"/>
</dbReference>
<accession>A0A2D0NAM6</accession>
<dbReference type="CDD" id="cd09606">
    <property type="entry name" value="M3B_PepF"/>
    <property type="match status" value="1"/>
</dbReference>
<proteinExistence type="inferred from homology"/>
<dbReference type="OrthoDB" id="9762795at2"/>
<reference evidence="8 9" key="1">
    <citation type="submission" date="2017-10" db="EMBL/GenBank/DDBJ databases">
        <title>The draft genome sequence of Lewinella nigricans NBRC 102662.</title>
        <authorList>
            <person name="Wang K."/>
        </authorList>
    </citation>
    <scope>NUCLEOTIDE SEQUENCE [LARGE SCALE GENOMIC DNA]</scope>
    <source>
        <strain evidence="8 9">NBRC 102662</strain>
    </source>
</reference>
<dbReference type="AlphaFoldDB" id="A0A2D0NAM6"/>
<evidence type="ECO:0000313" key="8">
    <source>
        <dbReference type="EMBL" id="PHN05572.1"/>
    </source>
</evidence>
<dbReference type="GO" id="GO:0004222">
    <property type="term" value="F:metalloendopeptidase activity"/>
    <property type="evidence" value="ECO:0007669"/>
    <property type="project" value="InterPro"/>
</dbReference>
<keyword evidence="4 6" id="KW-0862">Zinc</keyword>
<evidence type="ECO:0000259" key="7">
    <source>
        <dbReference type="Pfam" id="PF01432"/>
    </source>
</evidence>
<organism evidence="8 9">
    <name type="scientific">Flavilitoribacter nigricans (strain ATCC 23147 / DSM 23189 / NBRC 102662 / NCIMB 1420 / SS-2)</name>
    <name type="common">Lewinella nigricans</name>
    <dbReference type="NCBI Taxonomy" id="1122177"/>
    <lineage>
        <taxon>Bacteria</taxon>
        <taxon>Pseudomonadati</taxon>
        <taxon>Bacteroidota</taxon>
        <taxon>Saprospiria</taxon>
        <taxon>Saprospirales</taxon>
        <taxon>Lewinellaceae</taxon>
        <taxon>Flavilitoribacter</taxon>
    </lineage>
</organism>
<evidence type="ECO:0000256" key="5">
    <source>
        <dbReference type="ARBA" id="ARBA00023049"/>
    </source>
</evidence>
<dbReference type="NCBIfam" id="TIGR02289">
    <property type="entry name" value="M3_not_pepF"/>
    <property type="match status" value="1"/>
</dbReference>
<dbReference type="PANTHER" id="PTHR11804:SF28">
    <property type="entry name" value="OLIGOENDOPEPTIDASE F"/>
    <property type="match status" value="1"/>
</dbReference>
<evidence type="ECO:0000256" key="4">
    <source>
        <dbReference type="ARBA" id="ARBA00022833"/>
    </source>
</evidence>